<evidence type="ECO:0000256" key="5">
    <source>
        <dbReference type="ARBA" id="ARBA00022989"/>
    </source>
</evidence>
<evidence type="ECO:0000313" key="10">
    <source>
        <dbReference type="Proteomes" id="UP001333102"/>
    </source>
</evidence>
<evidence type="ECO:0000313" key="9">
    <source>
        <dbReference type="EMBL" id="WRP14222.1"/>
    </source>
</evidence>
<keyword evidence="6" id="KW-0408">Iron</keyword>
<sequence length="133" mass="14718">MAVRPAYARPRSAAGGLELYSWLFMRLSGLLLVFLALGHLAIMHLIHSVEEIDYDFVAARLAGPLGVFWRLYDLLLLTLALLHGLNGLRVVIDDYVHTPRWRAVSLTALYVAGAFILVLGAVVLFTFQPQLGS</sequence>
<evidence type="ECO:0008006" key="11">
    <source>
        <dbReference type="Google" id="ProtNLM"/>
    </source>
</evidence>
<evidence type="ECO:0000256" key="2">
    <source>
        <dbReference type="ARBA" id="ARBA00022617"/>
    </source>
</evidence>
<dbReference type="Gene3D" id="1.20.1300.10">
    <property type="entry name" value="Fumarate reductase/succinate dehydrogenase, transmembrane subunit"/>
    <property type="match status" value="1"/>
</dbReference>
<protein>
    <recommendedName>
        <fullName evidence="11">Succinate dehydrogenase subunit D</fullName>
    </recommendedName>
</protein>
<evidence type="ECO:0000256" key="4">
    <source>
        <dbReference type="ARBA" id="ARBA00022723"/>
    </source>
</evidence>
<dbReference type="RefSeq" id="WP_324668525.1">
    <property type="nucleotide sequence ID" value="NZ_CP141614.1"/>
</dbReference>
<evidence type="ECO:0000256" key="6">
    <source>
        <dbReference type="ARBA" id="ARBA00023004"/>
    </source>
</evidence>
<organism evidence="9 10">
    <name type="scientific">Geochorda subterranea</name>
    <dbReference type="NCBI Taxonomy" id="3109564"/>
    <lineage>
        <taxon>Bacteria</taxon>
        <taxon>Bacillati</taxon>
        <taxon>Bacillota</taxon>
        <taxon>Limnochordia</taxon>
        <taxon>Limnochordales</taxon>
        <taxon>Geochordaceae</taxon>
        <taxon>Geochorda</taxon>
    </lineage>
</organism>
<reference evidence="10" key="1">
    <citation type="submission" date="2023-12" db="EMBL/GenBank/DDBJ databases">
        <title>Novel isolates from deep terrestrial aquifers shed light on the physiology and ecology of the class Limnochordia.</title>
        <authorList>
            <person name="Karnachuk O.V."/>
            <person name="Lukina A.P."/>
            <person name="Avakyan M.R."/>
            <person name="Kadnikov V."/>
            <person name="Begmatov S."/>
            <person name="Beletsky A.V."/>
            <person name="Mardanov A.V."/>
            <person name="Ravin N.V."/>
        </authorList>
    </citation>
    <scope>NUCLEOTIDE SEQUENCE [LARGE SCALE GENOMIC DNA]</scope>
    <source>
        <strain evidence="10">LN</strain>
    </source>
</reference>
<keyword evidence="10" id="KW-1185">Reference proteome</keyword>
<name>A0ABZ1BN59_9FIRM</name>
<feature type="transmembrane region" description="Helical" evidence="8">
    <location>
        <begin position="67"/>
        <end position="88"/>
    </location>
</feature>
<dbReference type="InterPro" id="IPR000701">
    <property type="entry name" value="SuccDH_FuR_B_TM-su"/>
</dbReference>
<evidence type="ECO:0000256" key="3">
    <source>
        <dbReference type="ARBA" id="ARBA00022692"/>
    </source>
</evidence>
<keyword evidence="4" id="KW-0479">Metal-binding</keyword>
<dbReference type="EMBL" id="CP141614">
    <property type="protein sequence ID" value="WRP14222.1"/>
    <property type="molecule type" value="Genomic_DNA"/>
</dbReference>
<feature type="transmembrane region" description="Helical" evidence="8">
    <location>
        <begin position="20"/>
        <end position="46"/>
    </location>
</feature>
<dbReference type="SUPFAM" id="SSF81343">
    <property type="entry name" value="Fumarate reductase respiratory complex transmembrane subunits"/>
    <property type="match status" value="1"/>
</dbReference>
<keyword evidence="2" id="KW-0349">Heme</keyword>
<comment type="subcellular location">
    <subcellularLocation>
        <location evidence="1">Membrane</location>
    </subcellularLocation>
</comment>
<evidence type="ECO:0000256" key="8">
    <source>
        <dbReference type="SAM" id="Phobius"/>
    </source>
</evidence>
<dbReference type="InterPro" id="IPR034804">
    <property type="entry name" value="SQR/QFR_C/D"/>
</dbReference>
<feature type="transmembrane region" description="Helical" evidence="8">
    <location>
        <begin position="108"/>
        <end position="127"/>
    </location>
</feature>
<dbReference type="Proteomes" id="UP001333102">
    <property type="component" value="Chromosome"/>
</dbReference>
<keyword evidence="3 8" id="KW-0812">Transmembrane</keyword>
<keyword evidence="7 8" id="KW-0472">Membrane</keyword>
<keyword evidence="5 8" id="KW-1133">Transmembrane helix</keyword>
<evidence type="ECO:0000256" key="7">
    <source>
        <dbReference type="ARBA" id="ARBA00023136"/>
    </source>
</evidence>
<evidence type="ECO:0000256" key="1">
    <source>
        <dbReference type="ARBA" id="ARBA00004370"/>
    </source>
</evidence>
<gene>
    <name evidence="9" type="ORF">VLY81_12475</name>
</gene>
<accession>A0ABZ1BN59</accession>
<dbReference type="Pfam" id="PF01127">
    <property type="entry name" value="Sdh_cyt"/>
    <property type="match status" value="1"/>
</dbReference>
<proteinExistence type="predicted"/>